<evidence type="ECO:0000259" key="2">
    <source>
        <dbReference type="SMART" id="SM00849"/>
    </source>
</evidence>
<evidence type="ECO:0000313" key="4">
    <source>
        <dbReference type="Proteomes" id="UP000236311"/>
    </source>
</evidence>
<dbReference type="Pfam" id="PF01370">
    <property type="entry name" value="Epimerase"/>
    <property type="match status" value="1"/>
</dbReference>
<dbReference type="SUPFAM" id="SSF51735">
    <property type="entry name" value="NAD(P)-binding Rossmann-fold domains"/>
    <property type="match status" value="1"/>
</dbReference>
<evidence type="ECO:0000256" key="1">
    <source>
        <dbReference type="SAM" id="MobiDB-lite"/>
    </source>
</evidence>
<gene>
    <name evidence="3" type="ORF">AMURIS_04491</name>
</gene>
<proteinExistence type="predicted"/>
<dbReference type="CDD" id="cd07730">
    <property type="entry name" value="metallo-hydrolase-like_MBL-fold"/>
    <property type="match status" value="1"/>
</dbReference>
<dbReference type="InterPro" id="IPR036291">
    <property type="entry name" value="NAD(P)-bd_dom_sf"/>
</dbReference>
<dbReference type="PANTHER" id="PTHR43245:SF51">
    <property type="entry name" value="SHORT CHAIN DEHYDROGENASE_REDUCTASE FAMILY 42E, MEMBER 2"/>
    <property type="match status" value="1"/>
</dbReference>
<name>A0A2K4ZMM7_9FIRM</name>
<feature type="region of interest" description="Disordered" evidence="1">
    <location>
        <begin position="346"/>
        <end position="441"/>
    </location>
</feature>
<feature type="compositionally biased region" description="Basic and acidic residues" evidence="1">
    <location>
        <begin position="360"/>
        <end position="372"/>
    </location>
</feature>
<dbReference type="AlphaFoldDB" id="A0A2K4ZMM7"/>
<dbReference type="SUPFAM" id="SSF56281">
    <property type="entry name" value="Metallo-hydrolase/oxidoreductase"/>
    <property type="match status" value="1"/>
</dbReference>
<dbReference type="Gene3D" id="3.60.15.10">
    <property type="entry name" value="Ribonuclease Z/Hydroxyacylglutathione hydrolase-like"/>
    <property type="match status" value="1"/>
</dbReference>
<dbReference type="RefSeq" id="WP_242982577.1">
    <property type="nucleotide sequence ID" value="NZ_JANJZD010000031.1"/>
</dbReference>
<feature type="domain" description="Metallo-beta-lactamase" evidence="2">
    <location>
        <begin position="486"/>
        <end position="711"/>
    </location>
</feature>
<dbReference type="GO" id="GO:0016853">
    <property type="term" value="F:isomerase activity"/>
    <property type="evidence" value="ECO:0007669"/>
    <property type="project" value="UniProtKB-KW"/>
</dbReference>
<reference evidence="3 4" key="1">
    <citation type="submission" date="2018-01" db="EMBL/GenBank/DDBJ databases">
        <authorList>
            <person name="Gaut B.S."/>
            <person name="Morton B.R."/>
            <person name="Clegg M.T."/>
            <person name="Duvall M.R."/>
        </authorList>
    </citation>
    <scope>NUCLEOTIDE SEQUENCE [LARGE SCALE GENOMIC DNA]</scope>
    <source>
        <strain evidence="3">GP69</strain>
    </source>
</reference>
<sequence>MGKPQETGKKEELTGRQTILVTGATGFLGEYLVRRLVKEYRVLALGRNREKGSQLAAYGAVFCQGDFTDRESCASCFEGVDYVIHAGALSTVWGKWEDFYRTNVAGTNLVAGLCLEKGVRRLVYLSSPSIYTGKEDQYNIREDQAPEQNELNYYIRSKLMAEGVLHRWNTKGLETVILRPRGLIGIGDTSLVPRLLRANRKTGIPLFRNGGNLVDITSVENVALACELAMKAQGASGKAFNITNGEPMAFRRILEQFLDAIGEQPRYLRLPFGMVYAAAQGLEWVYRTFELNGEPPLTRYTVCTLGYAQTMDIRRAREILGYRPEKTLAESIREYGAWWKETCGTGEADNAGQKGGRAALQDRRRSRAKEPDSAGYTDRAGKTGNGNKAHSVRASRDSIQQTGAEDAEDDRRTESLTQQGRERKKAAGGKQDNPARPGRVTEVRMYRCGSCTNNLRIIFRGGISARRGLLDSGEAEESERGKRQFPARAVLIRHRELGNILYDTGYSRGIFGGGIGLWLYRLLNPVQLEEGETIAERLENDGISPESVKTILLSHAHPDHVGGLSQFSGYDLVALGETLDVLHHPSVRRLMFRSLVPPEGSIRREVRPETCLREHFLCRYFAEVYDLSGDGSLIGVRLDGHTKGQMGLWIPDVNLFLAADACWGGDLVRATRRMRLLPRLLQEDFAAYEDSLKRICRMKRDYPGIRVCFTHQVWK</sequence>
<keyword evidence="4" id="KW-1185">Reference proteome</keyword>
<accession>A0A2K4ZMM7</accession>
<dbReference type="InterPro" id="IPR001509">
    <property type="entry name" value="Epimerase_deHydtase"/>
</dbReference>
<protein>
    <submittedName>
        <fullName evidence="3">3 beta-hydroxysteroid dehydrogenase/Delta 5--&gt;4-isomerase</fullName>
    </submittedName>
</protein>
<dbReference type="PANTHER" id="PTHR43245">
    <property type="entry name" value="BIFUNCTIONAL POLYMYXIN RESISTANCE PROTEIN ARNA"/>
    <property type="match status" value="1"/>
</dbReference>
<keyword evidence="3" id="KW-0413">Isomerase</keyword>
<dbReference type="Proteomes" id="UP000236311">
    <property type="component" value="Unassembled WGS sequence"/>
</dbReference>
<dbReference type="InterPro" id="IPR050177">
    <property type="entry name" value="Lipid_A_modif_metabolic_enz"/>
</dbReference>
<organism evidence="3 4">
    <name type="scientific">Acetatifactor muris</name>
    <dbReference type="NCBI Taxonomy" id="879566"/>
    <lineage>
        <taxon>Bacteria</taxon>
        <taxon>Bacillati</taxon>
        <taxon>Bacillota</taxon>
        <taxon>Clostridia</taxon>
        <taxon>Lachnospirales</taxon>
        <taxon>Lachnospiraceae</taxon>
        <taxon>Acetatifactor</taxon>
    </lineage>
</organism>
<dbReference type="Pfam" id="PF00753">
    <property type="entry name" value="Lactamase_B"/>
    <property type="match status" value="1"/>
</dbReference>
<dbReference type="InterPro" id="IPR036866">
    <property type="entry name" value="RibonucZ/Hydroxyglut_hydro"/>
</dbReference>
<dbReference type="Gene3D" id="3.40.50.720">
    <property type="entry name" value="NAD(P)-binding Rossmann-like Domain"/>
    <property type="match status" value="1"/>
</dbReference>
<evidence type="ECO:0000313" key="3">
    <source>
        <dbReference type="EMBL" id="SOY31743.1"/>
    </source>
</evidence>
<dbReference type="InterPro" id="IPR001279">
    <property type="entry name" value="Metallo-B-lactamas"/>
</dbReference>
<dbReference type="EMBL" id="OFSM01000030">
    <property type="protein sequence ID" value="SOY31743.1"/>
    <property type="molecule type" value="Genomic_DNA"/>
</dbReference>
<dbReference type="SMART" id="SM00849">
    <property type="entry name" value="Lactamase_B"/>
    <property type="match status" value="1"/>
</dbReference>